<proteinExistence type="predicted"/>
<accession>A0A3S0GAW9</accession>
<dbReference type="Gene3D" id="3.40.710.10">
    <property type="entry name" value="DD-peptidase/beta-lactamase superfamily"/>
    <property type="match status" value="1"/>
</dbReference>
<dbReference type="OrthoDB" id="5705574at2"/>
<dbReference type="PANTHER" id="PTHR43319:SF3">
    <property type="entry name" value="BETA-LACTAMASE-RELATED DOMAIN-CONTAINING PROTEIN"/>
    <property type="match status" value="1"/>
</dbReference>
<dbReference type="Pfam" id="PF00144">
    <property type="entry name" value="Beta-lactamase"/>
    <property type="match status" value="1"/>
</dbReference>
<name>A0A3S0GAW9_9HYPH</name>
<dbReference type="SUPFAM" id="SSF56601">
    <property type="entry name" value="beta-lactamase/transpeptidase-like"/>
    <property type="match status" value="1"/>
</dbReference>
<dbReference type="InterPro" id="IPR001466">
    <property type="entry name" value="Beta-lactam-related"/>
</dbReference>
<dbReference type="PANTHER" id="PTHR43319">
    <property type="entry name" value="BETA-LACTAMASE-RELATED"/>
    <property type="match status" value="1"/>
</dbReference>
<protein>
    <submittedName>
        <fullName evidence="2">Class A beta-lactamase-related serine hydrolase</fullName>
    </submittedName>
</protein>
<comment type="caution">
    <text evidence="2">The sequence shown here is derived from an EMBL/GenBank/DDBJ whole genome shotgun (WGS) entry which is preliminary data.</text>
</comment>
<dbReference type="EMBL" id="RWKW01000012">
    <property type="protein sequence ID" value="RST87731.1"/>
    <property type="molecule type" value="Genomic_DNA"/>
</dbReference>
<sequence length="374" mass="39428">MDEIGASLTVIAKGAAVVDVWGGVTAPGGSAWTRDTLNVVYSCTKAATALCVHLLAARGAVDLDAPLTTMWPELRAAQEGGTIRMMLDHTIGLPALREPVKPDAVTDASYMIARLEREEPFWEPGSRQGYHALTFGFLLGEVVARVSGRSLGAFFRDEIATPLGLDFHIGLPEAAERRVAPVFPYRPAKGEPDSAFMAAAKTPGMATNLFVFNSGDWASRAVNTRGGREAEIGAAGGIANGRALASMFAALLDGGGRIGLNRDIVAGFSTASAVTHRDEVLRVPTRFGPGFMLSMDNRHAGRGGEGLIIGRSAFGHVGMGGSLGFADPEAGLAFGYSMNRLGAGLLLNRRGQSLVDSTYRCLGYRTTAPGFWAR</sequence>
<dbReference type="InterPro" id="IPR012338">
    <property type="entry name" value="Beta-lactam/transpept-like"/>
</dbReference>
<evidence type="ECO:0000259" key="1">
    <source>
        <dbReference type="Pfam" id="PF00144"/>
    </source>
</evidence>
<feature type="domain" description="Beta-lactamase-related" evidence="1">
    <location>
        <begin position="4"/>
        <end position="342"/>
    </location>
</feature>
<gene>
    <name evidence="2" type="ORF">EJC49_04185</name>
</gene>
<evidence type="ECO:0000313" key="2">
    <source>
        <dbReference type="EMBL" id="RST87731.1"/>
    </source>
</evidence>
<reference evidence="2 3" key="1">
    <citation type="submission" date="2018-12" db="EMBL/GenBank/DDBJ databases">
        <title>Mesorhizobium carbonis sp. nov., isolated from coal mine water.</title>
        <authorList>
            <person name="Xin W."/>
            <person name="Xu Z."/>
            <person name="Xiang F."/>
            <person name="Zhang J."/>
            <person name="Xi L."/>
            <person name="Liu J."/>
        </authorList>
    </citation>
    <scope>NUCLEOTIDE SEQUENCE [LARGE SCALE GENOMIC DNA]</scope>
    <source>
        <strain evidence="2 3">B2.3</strain>
    </source>
</reference>
<organism evidence="2 3">
    <name type="scientific">Aquibium carbonis</name>
    <dbReference type="NCBI Taxonomy" id="2495581"/>
    <lineage>
        <taxon>Bacteria</taxon>
        <taxon>Pseudomonadati</taxon>
        <taxon>Pseudomonadota</taxon>
        <taxon>Alphaproteobacteria</taxon>
        <taxon>Hyphomicrobiales</taxon>
        <taxon>Phyllobacteriaceae</taxon>
        <taxon>Aquibium</taxon>
    </lineage>
</organism>
<evidence type="ECO:0000313" key="3">
    <source>
        <dbReference type="Proteomes" id="UP000278398"/>
    </source>
</evidence>
<dbReference type="Proteomes" id="UP000278398">
    <property type="component" value="Unassembled WGS sequence"/>
</dbReference>
<dbReference type="AlphaFoldDB" id="A0A3S0GAW9"/>
<dbReference type="GO" id="GO:0016787">
    <property type="term" value="F:hydrolase activity"/>
    <property type="evidence" value="ECO:0007669"/>
    <property type="project" value="UniProtKB-KW"/>
</dbReference>
<keyword evidence="2" id="KW-0378">Hydrolase</keyword>
<dbReference type="InterPro" id="IPR052907">
    <property type="entry name" value="Beta-lactamase/esterase"/>
</dbReference>
<keyword evidence="3" id="KW-1185">Reference proteome</keyword>